<evidence type="ECO:0000313" key="11">
    <source>
        <dbReference type="Proteomes" id="UP000242525"/>
    </source>
</evidence>
<organism evidence="10 11">
    <name type="scientific">Geotrichum candidum</name>
    <name type="common">Oospora lactis</name>
    <name type="synonym">Dipodascus geotrichum</name>
    <dbReference type="NCBI Taxonomy" id="1173061"/>
    <lineage>
        <taxon>Eukaryota</taxon>
        <taxon>Fungi</taxon>
        <taxon>Dikarya</taxon>
        <taxon>Ascomycota</taxon>
        <taxon>Saccharomycotina</taxon>
        <taxon>Dipodascomycetes</taxon>
        <taxon>Dipodascales</taxon>
        <taxon>Dipodascaceae</taxon>
        <taxon>Geotrichum</taxon>
    </lineage>
</organism>
<feature type="domain" description="TFIID subunit TAF5 NTD2" evidence="9">
    <location>
        <begin position="143"/>
        <end position="254"/>
    </location>
</feature>
<keyword evidence="4" id="KW-0805">Transcription regulation</keyword>
<evidence type="ECO:0000256" key="7">
    <source>
        <dbReference type="PROSITE-ProRule" id="PRU00221"/>
    </source>
</evidence>
<keyword evidence="6" id="KW-0539">Nucleus</keyword>
<feature type="repeat" description="WD" evidence="7">
    <location>
        <begin position="479"/>
        <end position="511"/>
    </location>
</feature>
<evidence type="ECO:0000256" key="1">
    <source>
        <dbReference type="ARBA" id="ARBA00004123"/>
    </source>
</evidence>
<dbReference type="PANTHER" id="PTHR19879">
    <property type="entry name" value="TRANSCRIPTION INITIATION FACTOR TFIID"/>
    <property type="match status" value="1"/>
</dbReference>
<dbReference type="Gene3D" id="1.25.40.500">
    <property type="entry name" value="TFIID subunit TAF5, NTD2 domain"/>
    <property type="match status" value="1"/>
</dbReference>
<feature type="compositionally biased region" description="Polar residues" evidence="8">
    <location>
        <begin position="321"/>
        <end position="340"/>
    </location>
</feature>
<feature type="repeat" description="WD" evidence="7">
    <location>
        <begin position="437"/>
        <end position="472"/>
    </location>
</feature>
<dbReference type="Pfam" id="PF04494">
    <property type="entry name" value="TFIID_NTD2"/>
    <property type="match status" value="1"/>
</dbReference>
<dbReference type="EMBL" id="CCBN010000001">
    <property type="protein sequence ID" value="CDO51274.1"/>
    <property type="molecule type" value="Genomic_DNA"/>
</dbReference>
<feature type="repeat" description="WD" evidence="7">
    <location>
        <begin position="613"/>
        <end position="640"/>
    </location>
</feature>
<dbReference type="SUPFAM" id="SSF50978">
    <property type="entry name" value="WD40 repeat-like"/>
    <property type="match status" value="1"/>
</dbReference>
<dbReference type="InterPro" id="IPR036322">
    <property type="entry name" value="WD40_repeat_dom_sf"/>
</dbReference>
<dbReference type="GO" id="GO:0006367">
    <property type="term" value="P:transcription initiation at RNA polymerase II promoter"/>
    <property type="evidence" value="ECO:0007669"/>
    <property type="project" value="TreeGrafter"/>
</dbReference>
<dbReference type="InterPro" id="IPR015943">
    <property type="entry name" value="WD40/YVTN_repeat-like_dom_sf"/>
</dbReference>
<gene>
    <name evidence="10" type="ORF">BN980_GECA01s03684g</name>
</gene>
<evidence type="ECO:0000256" key="4">
    <source>
        <dbReference type="ARBA" id="ARBA00023015"/>
    </source>
</evidence>
<evidence type="ECO:0000256" key="5">
    <source>
        <dbReference type="ARBA" id="ARBA00023163"/>
    </source>
</evidence>
<dbReference type="Pfam" id="PF00400">
    <property type="entry name" value="WD40"/>
    <property type="match status" value="6"/>
</dbReference>
<name>A0A0J9YHF4_GEOCN</name>
<dbReference type="CDD" id="cd00200">
    <property type="entry name" value="WD40"/>
    <property type="match status" value="1"/>
</dbReference>
<feature type="compositionally biased region" description="Polar residues" evidence="8">
    <location>
        <begin position="35"/>
        <end position="53"/>
    </location>
</feature>
<feature type="compositionally biased region" description="Polar residues" evidence="8">
    <location>
        <begin position="656"/>
        <end position="675"/>
    </location>
</feature>
<dbReference type="InterPro" id="IPR019775">
    <property type="entry name" value="WD40_repeat_CS"/>
</dbReference>
<protein>
    <submittedName>
        <fullName evidence="10">Similar to Saccharomyces cerevisiae YBR198C TAF5 Subunit (90 kDa) of TFIID and SAGA complexes</fullName>
    </submittedName>
</protein>
<dbReference type="PRINTS" id="PR00320">
    <property type="entry name" value="GPROTEINBRPT"/>
</dbReference>
<comment type="caution">
    <text evidence="10">The sequence shown here is derived from an EMBL/GenBank/DDBJ whole genome shotgun (WGS) entry which is preliminary data.</text>
</comment>
<reference evidence="10" key="1">
    <citation type="submission" date="2014-03" db="EMBL/GenBank/DDBJ databases">
        <authorList>
            <person name="Casaregola S."/>
        </authorList>
    </citation>
    <scope>NUCLEOTIDE SEQUENCE [LARGE SCALE GENOMIC DNA]</scope>
    <source>
        <strain evidence="10">CLIB 918</strain>
    </source>
</reference>
<dbReference type="PANTHER" id="PTHR19879:SF1">
    <property type="entry name" value="CANNONBALL-RELATED"/>
    <property type="match status" value="1"/>
</dbReference>
<evidence type="ECO:0000256" key="3">
    <source>
        <dbReference type="ARBA" id="ARBA00022737"/>
    </source>
</evidence>
<feature type="compositionally biased region" description="Low complexity" evidence="8">
    <location>
        <begin position="24"/>
        <end position="34"/>
    </location>
</feature>
<feature type="repeat" description="WD" evidence="7">
    <location>
        <begin position="521"/>
        <end position="562"/>
    </location>
</feature>
<dbReference type="OrthoDB" id="10266330at2759"/>
<dbReference type="PROSITE" id="PS50294">
    <property type="entry name" value="WD_REPEATS_REGION"/>
    <property type="match status" value="6"/>
</dbReference>
<dbReference type="InterPro" id="IPR020472">
    <property type="entry name" value="WD40_PAC1"/>
</dbReference>
<dbReference type="GO" id="GO:0016251">
    <property type="term" value="F:RNA polymerase II general transcription initiation factor activity"/>
    <property type="evidence" value="ECO:0007669"/>
    <property type="project" value="TreeGrafter"/>
</dbReference>
<feature type="region of interest" description="Disordered" evidence="8">
    <location>
        <begin position="22"/>
        <end position="53"/>
    </location>
</feature>
<comment type="subcellular location">
    <subcellularLocation>
        <location evidence="1">Nucleus</location>
    </subcellularLocation>
</comment>
<dbReference type="CDD" id="cd08044">
    <property type="entry name" value="TAF5_NTD2"/>
    <property type="match status" value="1"/>
</dbReference>
<evidence type="ECO:0000313" key="10">
    <source>
        <dbReference type="EMBL" id="CDO51274.1"/>
    </source>
</evidence>
<dbReference type="PROSITE" id="PS00678">
    <property type="entry name" value="WD_REPEATS_1"/>
    <property type="match status" value="4"/>
</dbReference>
<dbReference type="GO" id="GO:0005669">
    <property type="term" value="C:transcription factor TFIID complex"/>
    <property type="evidence" value="ECO:0007669"/>
    <property type="project" value="TreeGrafter"/>
</dbReference>
<evidence type="ECO:0000256" key="2">
    <source>
        <dbReference type="ARBA" id="ARBA00022574"/>
    </source>
</evidence>
<evidence type="ECO:0000256" key="8">
    <source>
        <dbReference type="SAM" id="MobiDB-lite"/>
    </source>
</evidence>
<evidence type="ECO:0000259" key="9">
    <source>
        <dbReference type="Pfam" id="PF04494"/>
    </source>
</evidence>
<dbReference type="SMART" id="SM00320">
    <property type="entry name" value="WD40"/>
    <property type="match status" value="6"/>
</dbReference>
<feature type="repeat" description="WD" evidence="7">
    <location>
        <begin position="381"/>
        <end position="422"/>
    </location>
</feature>
<keyword evidence="2 7" id="KW-0853">WD repeat</keyword>
<dbReference type="InterPro" id="IPR007582">
    <property type="entry name" value="TFIID_NTD2"/>
</dbReference>
<dbReference type="STRING" id="1173061.A0A0J9YHF4"/>
<dbReference type="InterPro" id="IPR001680">
    <property type="entry name" value="WD40_rpt"/>
</dbReference>
<evidence type="ECO:0000256" key="6">
    <source>
        <dbReference type="ARBA" id="ARBA00023242"/>
    </source>
</evidence>
<accession>A0A0J9YHF4</accession>
<keyword evidence="3" id="KW-0677">Repeat</keyword>
<proteinExistence type="predicted"/>
<sequence>MYSQQNIPPQGSAAAMQIRLNNAQQQQQQMHPQQNGSGSQQTHPQQHLQPSFPDTTKFVLDYMKKRGYSRSETESRLENAKYYTPPITLNNPLSVQYEVPNASNVPKSIRTPLGASIPIGGPIAGPLGKTQPLMEKNELNWLAYNALHEWVRDSIDFYQWELERVLFPIFALLYLDLIQKRHLQQAKEFLHDFSSYHSEEQLAKLSNVGDENDAIFKEKFDVEMSRASFDLMLFFLTDLKGGKGSMIIRQMNARINIIITGPEPNKYAVDEDEDVDIKIEDSSMVLDEESTQDKAFNLFSPNSNSLLDEFTGLMPKDSDFSASDTNLGLSDSTPKPNQTSKKPKKPKLDIMPQVKAMIENRNRLKPGVLQTTLPSVSMYTFHDPRESLNTLEFSNNSTTVAAGFSDSFIKIWDLNGRKLESVIEGDYNNGPKDYQRLVGHAGAVYGLSFSPDDRFLLSASEDKSVRLWSLETFQNLVCYKSHGDPVWDVQFSPFGHYFATASNDQTARLWSTDRIYPLRIFAGHLSDVDNVIFHPNGKYIVTGSHDRTARMWDINSGAVVRIFPGHTKPISCTAISPDGRWLATASEDSTIYLWDLGSSRRIKSMRGHGKCSIYSLTFSPDGDTLISAGSDCTVRVWDVRKSTYDQGPEPEPFGSVTGTDATNAGPNASNASSVNGKAGSISGPSGGKLDGLFDLDGKRKKEIMATPDHLVVYNTRKTPVYRVKYTKGNMCIAGGVLTE</sequence>
<dbReference type="SUPFAM" id="SSF160897">
    <property type="entry name" value="Taf5 N-terminal domain-like"/>
    <property type="match status" value="1"/>
</dbReference>
<dbReference type="SUPFAM" id="SSF81995">
    <property type="entry name" value="beta-sandwich domain of Sec23/24"/>
    <property type="match status" value="1"/>
</dbReference>
<dbReference type="Gene3D" id="2.130.10.10">
    <property type="entry name" value="YVTN repeat-like/Quinoprotein amine dehydrogenase"/>
    <property type="match status" value="2"/>
</dbReference>
<dbReference type="AlphaFoldDB" id="A0A0J9YHF4"/>
<feature type="region of interest" description="Disordered" evidence="8">
    <location>
        <begin position="643"/>
        <end position="682"/>
    </location>
</feature>
<dbReference type="InterPro" id="IPR037264">
    <property type="entry name" value="TFIID_NTD2_sf"/>
</dbReference>
<keyword evidence="5" id="KW-0804">Transcription</keyword>
<feature type="repeat" description="WD" evidence="7">
    <location>
        <begin position="563"/>
        <end position="604"/>
    </location>
</feature>
<feature type="region of interest" description="Disordered" evidence="8">
    <location>
        <begin position="321"/>
        <end position="347"/>
    </location>
</feature>
<dbReference type="Proteomes" id="UP000242525">
    <property type="component" value="Unassembled WGS sequence"/>
</dbReference>
<dbReference type="PROSITE" id="PS50082">
    <property type="entry name" value="WD_REPEATS_2"/>
    <property type="match status" value="6"/>
</dbReference>
<keyword evidence="11" id="KW-1185">Reference proteome</keyword>